<dbReference type="OrthoDB" id="10548204at2759"/>
<reference evidence="2 3" key="1">
    <citation type="submission" date="2020-12" db="EMBL/GenBank/DDBJ databases">
        <title>Concerted genomic and epigenomic changes stabilize Arabidopsis allopolyploids.</title>
        <authorList>
            <person name="Chen Z."/>
        </authorList>
    </citation>
    <scope>NUCLEOTIDE SEQUENCE [LARGE SCALE GENOMIC DNA]</scope>
    <source>
        <strain evidence="2">As9502</strain>
        <tissue evidence="2">Leaf</tissue>
    </source>
</reference>
<organism evidence="2 3">
    <name type="scientific">Arabidopsis suecica</name>
    <name type="common">Swedish thale-cress</name>
    <name type="synonym">Cardaminopsis suecica</name>
    <dbReference type="NCBI Taxonomy" id="45249"/>
    <lineage>
        <taxon>Eukaryota</taxon>
        <taxon>Viridiplantae</taxon>
        <taxon>Streptophyta</taxon>
        <taxon>Embryophyta</taxon>
        <taxon>Tracheophyta</taxon>
        <taxon>Spermatophyta</taxon>
        <taxon>Magnoliopsida</taxon>
        <taxon>eudicotyledons</taxon>
        <taxon>Gunneridae</taxon>
        <taxon>Pentapetalae</taxon>
        <taxon>rosids</taxon>
        <taxon>malvids</taxon>
        <taxon>Brassicales</taxon>
        <taxon>Brassicaceae</taxon>
        <taxon>Camelineae</taxon>
        <taxon>Arabidopsis</taxon>
    </lineage>
</organism>
<comment type="caution">
    <text evidence="2">The sequence shown here is derived from an EMBL/GenBank/DDBJ whole genome shotgun (WGS) entry which is preliminary data.</text>
</comment>
<protein>
    <submittedName>
        <fullName evidence="2">Uncharacterized protein</fullName>
    </submittedName>
</protein>
<evidence type="ECO:0000313" key="3">
    <source>
        <dbReference type="Proteomes" id="UP000694251"/>
    </source>
</evidence>
<feature type="chain" id="PRO_5035949520" evidence="1">
    <location>
        <begin position="23"/>
        <end position="75"/>
    </location>
</feature>
<dbReference type="AlphaFoldDB" id="A0A8T1ZVW1"/>
<evidence type="ECO:0000313" key="2">
    <source>
        <dbReference type="EMBL" id="KAG7564395.1"/>
    </source>
</evidence>
<keyword evidence="3" id="KW-1185">Reference proteome</keyword>
<proteinExistence type="predicted"/>
<sequence length="75" mass="8370">MSSSKFAIFCIILFTLASLNECTNVEGFEASKINLPKCLPGRCEGRKKCFCCRYVRPRFCAPTNEACETAPVCNH</sequence>
<dbReference type="EMBL" id="JAEFBJ010000010">
    <property type="protein sequence ID" value="KAG7564395.1"/>
    <property type="molecule type" value="Genomic_DNA"/>
</dbReference>
<name>A0A8T1ZVW1_ARASU</name>
<dbReference type="Proteomes" id="UP000694251">
    <property type="component" value="Chromosome 10"/>
</dbReference>
<feature type="signal peptide" evidence="1">
    <location>
        <begin position="1"/>
        <end position="22"/>
    </location>
</feature>
<keyword evidence="1" id="KW-0732">Signal</keyword>
<accession>A0A8T1ZVW1</accession>
<evidence type="ECO:0000256" key="1">
    <source>
        <dbReference type="SAM" id="SignalP"/>
    </source>
</evidence>
<gene>
    <name evidence="2" type="ORF">ISN44_As10g011650</name>
</gene>